<proteinExistence type="predicted"/>
<comment type="caution">
    <text evidence="2">The sequence shown here is derived from an EMBL/GenBank/DDBJ whole genome shotgun (WGS) entry which is preliminary data.</text>
</comment>
<sequence>MEYSSRSGHRIGRGAHPVVDGSTRRKLIAGGFWVEGHEADESSASLRQQVELLKRELDETLEQQTATSEILRVIPISTSSAQPVFDAIAKSAARLCAAEFCFVFRFDGELLHSVAYHGISREGIEAAHASFPRKPYRGYVTGRAVLSGAIEQIPDVFADPEYQLLPLAKIVSYRSSIGVPLMLTGRAIGAIGVSRREVGYFPERQIELLRTFADQAVIAIENVSRGVARVAVG</sequence>
<dbReference type="OrthoDB" id="226486at2"/>
<organism evidence="2 3">
    <name type="scientific">Sinorhizobium terangae</name>
    <dbReference type="NCBI Taxonomy" id="110322"/>
    <lineage>
        <taxon>Bacteria</taxon>
        <taxon>Pseudomonadati</taxon>
        <taxon>Pseudomonadota</taxon>
        <taxon>Alphaproteobacteria</taxon>
        <taxon>Hyphomicrobiales</taxon>
        <taxon>Rhizobiaceae</taxon>
        <taxon>Sinorhizobium/Ensifer group</taxon>
        <taxon>Sinorhizobium</taxon>
    </lineage>
</organism>
<dbReference type="InterPro" id="IPR003018">
    <property type="entry name" value="GAF"/>
</dbReference>
<reference evidence="2 3" key="1">
    <citation type="journal article" date="2013" name="Genome Biol.">
        <title>Comparative genomics of the core and accessory genomes of 48 Sinorhizobium strains comprising five genospecies.</title>
        <authorList>
            <person name="Sugawara M."/>
            <person name="Epstein B."/>
            <person name="Badgley B.D."/>
            <person name="Unno T."/>
            <person name="Xu L."/>
            <person name="Reese J."/>
            <person name="Gyaneshwar P."/>
            <person name="Denny R."/>
            <person name="Mudge J."/>
            <person name="Bharti A.K."/>
            <person name="Farmer A.D."/>
            <person name="May G.D."/>
            <person name="Woodward J.E."/>
            <person name="Medigue C."/>
            <person name="Vallenet D."/>
            <person name="Lajus A."/>
            <person name="Rouy Z."/>
            <person name="Martinez-Vaz B."/>
            <person name="Tiffin P."/>
            <person name="Young N.D."/>
            <person name="Sadowsky M.J."/>
        </authorList>
    </citation>
    <scope>NUCLEOTIDE SEQUENCE [LARGE SCALE GENOMIC DNA]</scope>
    <source>
        <strain evidence="2 3">USDA4894</strain>
    </source>
</reference>
<accession>A0A6N7L871</accession>
<dbReference type="InterPro" id="IPR029016">
    <property type="entry name" value="GAF-like_dom_sf"/>
</dbReference>
<name>A0A6N7L871_SINTE</name>
<protein>
    <submittedName>
        <fullName evidence="2">GAF domain-containing protein</fullName>
    </submittedName>
</protein>
<dbReference type="Pfam" id="PF13185">
    <property type="entry name" value="GAF_2"/>
    <property type="match status" value="1"/>
</dbReference>
<keyword evidence="3" id="KW-1185">Reference proteome</keyword>
<dbReference type="SUPFAM" id="SSF55781">
    <property type="entry name" value="GAF domain-like"/>
    <property type="match status" value="1"/>
</dbReference>
<evidence type="ECO:0000313" key="3">
    <source>
        <dbReference type="Proteomes" id="UP000439983"/>
    </source>
</evidence>
<dbReference type="SMART" id="SM00065">
    <property type="entry name" value="GAF"/>
    <property type="match status" value="1"/>
</dbReference>
<dbReference type="EMBL" id="WITC01000023">
    <property type="protein sequence ID" value="MQX14001.1"/>
    <property type="molecule type" value="Genomic_DNA"/>
</dbReference>
<feature type="domain" description="GAF" evidence="1">
    <location>
        <begin position="80"/>
        <end position="231"/>
    </location>
</feature>
<dbReference type="Proteomes" id="UP000439983">
    <property type="component" value="Unassembled WGS sequence"/>
</dbReference>
<evidence type="ECO:0000259" key="1">
    <source>
        <dbReference type="SMART" id="SM00065"/>
    </source>
</evidence>
<evidence type="ECO:0000313" key="2">
    <source>
        <dbReference type="EMBL" id="MQX14001.1"/>
    </source>
</evidence>
<dbReference type="Gene3D" id="3.30.450.40">
    <property type="match status" value="1"/>
</dbReference>
<dbReference type="AlphaFoldDB" id="A0A6N7L871"/>
<gene>
    <name evidence="2" type="ORF">GHK62_04285</name>
</gene>